<sequence length="73" mass="8598">MIRRKKLQKLLRLIQNLLKCTTCLIRSILCSVVLSIPCVIPQNLNNGKNFLNDFFFLFAVDFSLRSQLRFFFS</sequence>
<name>A0A7G3B3T3_LUTLO</name>
<reference evidence="1" key="1">
    <citation type="journal article" date="2020" name="BMC">
        <title>Leishmania infection induces a limited differential gene expression in the sand fly midgut.</title>
        <authorList>
            <person name="Coutinho-Abreu I.V."/>
            <person name="Serafim T.D."/>
            <person name="Meneses C."/>
            <person name="Kamhawi S."/>
            <person name="Oliveira F."/>
            <person name="Valenzuela J.G."/>
        </authorList>
    </citation>
    <scope>NUCLEOTIDE SEQUENCE</scope>
    <source>
        <strain evidence="1">Jacobina</strain>
        <tissue evidence="1">Midgut</tissue>
    </source>
</reference>
<evidence type="ECO:0000313" key="1">
    <source>
        <dbReference type="EMBL" id="MBC1179224.1"/>
    </source>
</evidence>
<organism evidence="1">
    <name type="scientific">Lutzomyia longipalpis</name>
    <name type="common">Sand fly</name>
    <dbReference type="NCBI Taxonomy" id="7200"/>
    <lineage>
        <taxon>Eukaryota</taxon>
        <taxon>Metazoa</taxon>
        <taxon>Ecdysozoa</taxon>
        <taxon>Arthropoda</taxon>
        <taxon>Hexapoda</taxon>
        <taxon>Insecta</taxon>
        <taxon>Pterygota</taxon>
        <taxon>Neoptera</taxon>
        <taxon>Endopterygota</taxon>
        <taxon>Diptera</taxon>
        <taxon>Nematocera</taxon>
        <taxon>Psychodoidea</taxon>
        <taxon>Psychodidae</taxon>
        <taxon>Lutzomyia</taxon>
        <taxon>Lutzomyia</taxon>
    </lineage>
</organism>
<dbReference type="AlphaFoldDB" id="A0A7G3B3T3"/>
<proteinExistence type="predicted"/>
<dbReference type="EMBL" id="GITU01010521">
    <property type="protein sequence ID" value="MBC1179224.1"/>
    <property type="molecule type" value="Transcribed_RNA"/>
</dbReference>
<protein>
    <submittedName>
        <fullName evidence="1">Uncharacterized protein</fullName>
    </submittedName>
</protein>
<accession>A0A7G3B3T3</accession>